<dbReference type="EMBL" id="JAQQWK010000006">
    <property type="protein sequence ID" value="KAK8040009.1"/>
    <property type="molecule type" value="Genomic_DNA"/>
</dbReference>
<comment type="caution">
    <text evidence="1">The sequence shown here is derived from an EMBL/GenBank/DDBJ whole genome shotgun (WGS) entry which is preliminary data.</text>
</comment>
<name>A0ABR1T267_9PEZI</name>
<accession>A0ABR1T267</accession>
<evidence type="ECO:0000313" key="2">
    <source>
        <dbReference type="Proteomes" id="UP001444661"/>
    </source>
</evidence>
<protein>
    <submittedName>
        <fullName evidence="1">Uncharacterized protein</fullName>
    </submittedName>
</protein>
<reference evidence="1 2" key="1">
    <citation type="submission" date="2023-01" db="EMBL/GenBank/DDBJ databases">
        <title>Analysis of 21 Apiospora genomes using comparative genomics revels a genus with tremendous synthesis potential of carbohydrate active enzymes and secondary metabolites.</title>
        <authorList>
            <person name="Sorensen T."/>
        </authorList>
    </citation>
    <scope>NUCLEOTIDE SEQUENCE [LARGE SCALE GENOMIC DNA]</scope>
    <source>
        <strain evidence="1 2">CBS 33761</strain>
    </source>
</reference>
<dbReference type="Proteomes" id="UP001444661">
    <property type="component" value="Unassembled WGS sequence"/>
</dbReference>
<evidence type="ECO:0000313" key="1">
    <source>
        <dbReference type="EMBL" id="KAK8040009.1"/>
    </source>
</evidence>
<gene>
    <name evidence="1" type="ORF">PG993_008420</name>
</gene>
<proteinExistence type="predicted"/>
<sequence>MDMAQTGPCQSIYAFNDRPLNWMIRHVAEGDLSPAAKTVAYKVTQNPDSKFPLTMLTQTRLWSPSFGEQPLYHNHSCVDAEDEGQEVVVAHIQLGFYMPMNISFYWSSSIRPLTLHADERPARQARKLPIHGEEEDLEDAREILSWGVTQCEATAAFGGIVPIVKDGMRDMARQAIEAYGGMAHLGIQESSKWRDYQCEFEEAVRPLDEEMVVRALANAMAQVREACRQYELTKGGKVAGTQKRA</sequence>
<keyword evidence="2" id="KW-1185">Reference proteome</keyword>
<organism evidence="1 2">
    <name type="scientific">Apiospora rasikravindrae</name>
    <dbReference type="NCBI Taxonomy" id="990691"/>
    <lineage>
        <taxon>Eukaryota</taxon>
        <taxon>Fungi</taxon>
        <taxon>Dikarya</taxon>
        <taxon>Ascomycota</taxon>
        <taxon>Pezizomycotina</taxon>
        <taxon>Sordariomycetes</taxon>
        <taxon>Xylariomycetidae</taxon>
        <taxon>Amphisphaeriales</taxon>
        <taxon>Apiosporaceae</taxon>
        <taxon>Apiospora</taxon>
    </lineage>
</organism>